<gene>
    <name evidence="3" type="ORF">ACFOND_01065</name>
</gene>
<keyword evidence="1" id="KW-0460">Magnesium</keyword>
<dbReference type="GO" id="GO:0016740">
    <property type="term" value="F:transferase activity"/>
    <property type="evidence" value="ECO:0007669"/>
    <property type="project" value="UniProtKB-KW"/>
</dbReference>
<sequence length="197" mass="21521">MHKFAICILAAGGSKRLGTPKQQLCVRGESLLARQATMASATGHPVYVVLNDTPEATALSTQLSASVIANTHWQQGMASSIHRIVEQVSAQAWLFMTVDQYRLTVAHLNTMIDLWLQSGSSKTVVASSYQDVVGVPALITKHYRAKLLSLTGEQGAGRFIRALKKQQPNDCLQVQNEALAFDVDVVEDLSAFTDYFQ</sequence>
<dbReference type="CDD" id="cd04182">
    <property type="entry name" value="GT_2_like_f"/>
    <property type="match status" value="1"/>
</dbReference>
<organism evidence="3 4">
    <name type="scientific">Reinekea marina</name>
    <dbReference type="NCBI Taxonomy" id="1310421"/>
    <lineage>
        <taxon>Bacteria</taxon>
        <taxon>Pseudomonadati</taxon>
        <taxon>Pseudomonadota</taxon>
        <taxon>Gammaproteobacteria</taxon>
        <taxon>Oceanospirillales</taxon>
        <taxon>Saccharospirillaceae</taxon>
        <taxon>Reinekea</taxon>
    </lineage>
</organism>
<dbReference type="InterPro" id="IPR029044">
    <property type="entry name" value="Nucleotide-diphossugar_trans"/>
</dbReference>
<proteinExistence type="predicted"/>
<evidence type="ECO:0000313" key="4">
    <source>
        <dbReference type="Proteomes" id="UP001595710"/>
    </source>
</evidence>
<evidence type="ECO:0000256" key="1">
    <source>
        <dbReference type="ARBA" id="ARBA00022842"/>
    </source>
</evidence>
<dbReference type="PANTHER" id="PTHR43777:SF1">
    <property type="entry name" value="MOLYBDENUM COFACTOR CYTIDYLYLTRANSFERASE"/>
    <property type="match status" value="1"/>
</dbReference>
<evidence type="ECO:0000313" key="3">
    <source>
        <dbReference type="EMBL" id="MFC3700212.1"/>
    </source>
</evidence>
<dbReference type="Pfam" id="PF12804">
    <property type="entry name" value="NTP_transf_3"/>
    <property type="match status" value="1"/>
</dbReference>
<evidence type="ECO:0000259" key="2">
    <source>
        <dbReference type="Pfam" id="PF12804"/>
    </source>
</evidence>
<dbReference type="EMBL" id="JBHRYN010000003">
    <property type="protein sequence ID" value="MFC3700212.1"/>
    <property type="molecule type" value="Genomic_DNA"/>
</dbReference>
<feature type="domain" description="MobA-like NTP transferase" evidence="2">
    <location>
        <begin position="7"/>
        <end position="163"/>
    </location>
</feature>
<dbReference type="RefSeq" id="WP_377361944.1">
    <property type="nucleotide sequence ID" value="NZ_JBHRYN010000003.1"/>
</dbReference>
<dbReference type="Proteomes" id="UP001595710">
    <property type="component" value="Unassembled WGS sequence"/>
</dbReference>
<dbReference type="SUPFAM" id="SSF53448">
    <property type="entry name" value="Nucleotide-diphospho-sugar transferases"/>
    <property type="match status" value="1"/>
</dbReference>
<dbReference type="InterPro" id="IPR025877">
    <property type="entry name" value="MobA-like_NTP_Trfase"/>
</dbReference>
<comment type="caution">
    <text evidence="3">The sequence shown here is derived from an EMBL/GenBank/DDBJ whole genome shotgun (WGS) entry which is preliminary data.</text>
</comment>
<name>A0ABV7WM94_9GAMM</name>
<dbReference type="Gene3D" id="3.90.550.10">
    <property type="entry name" value="Spore Coat Polysaccharide Biosynthesis Protein SpsA, Chain A"/>
    <property type="match status" value="1"/>
</dbReference>
<accession>A0ABV7WM94</accession>
<keyword evidence="4" id="KW-1185">Reference proteome</keyword>
<dbReference type="PANTHER" id="PTHR43777">
    <property type="entry name" value="MOLYBDENUM COFACTOR CYTIDYLYLTRANSFERASE"/>
    <property type="match status" value="1"/>
</dbReference>
<keyword evidence="3" id="KW-0808">Transferase</keyword>
<protein>
    <submittedName>
        <fullName evidence="3">NTP transferase domain-containing protein</fullName>
    </submittedName>
</protein>
<reference evidence="4" key="1">
    <citation type="journal article" date="2019" name="Int. J. Syst. Evol. Microbiol.">
        <title>The Global Catalogue of Microorganisms (GCM) 10K type strain sequencing project: providing services to taxonomists for standard genome sequencing and annotation.</title>
        <authorList>
            <consortium name="The Broad Institute Genomics Platform"/>
            <consortium name="The Broad Institute Genome Sequencing Center for Infectious Disease"/>
            <person name="Wu L."/>
            <person name="Ma J."/>
        </authorList>
    </citation>
    <scope>NUCLEOTIDE SEQUENCE [LARGE SCALE GENOMIC DNA]</scope>
    <source>
        <strain evidence="4">CECT 8288</strain>
    </source>
</reference>